<dbReference type="Pfam" id="PF18955">
    <property type="entry name" value="DUF5698"/>
    <property type="match status" value="1"/>
</dbReference>
<dbReference type="Pfam" id="PF10035">
    <property type="entry name" value="DUF2179"/>
    <property type="match status" value="1"/>
</dbReference>
<dbReference type="eggNOG" id="COG4843">
    <property type="taxonomic scope" value="Bacteria"/>
</dbReference>
<feature type="domain" description="DUF2179" evidence="7">
    <location>
        <begin position="112"/>
        <end position="164"/>
    </location>
</feature>
<keyword evidence="3 6" id="KW-0812">Transmembrane</keyword>
<dbReference type="CDD" id="cd16381">
    <property type="entry name" value="YitT_C_like_1"/>
    <property type="match status" value="1"/>
</dbReference>
<name>D7CKE6_SYNLT</name>
<evidence type="ECO:0000259" key="7">
    <source>
        <dbReference type="Pfam" id="PF10035"/>
    </source>
</evidence>
<keyword evidence="4 6" id="KW-1133">Transmembrane helix</keyword>
<feature type="transmembrane region" description="Helical" evidence="6">
    <location>
        <begin position="34"/>
        <end position="52"/>
    </location>
</feature>
<dbReference type="EMBL" id="CP002048">
    <property type="protein sequence ID" value="ADI01181.1"/>
    <property type="molecule type" value="Genomic_DNA"/>
</dbReference>
<keyword evidence="5 6" id="KW-0472">Membrane</keyword>
<evidence type="ECO:0000259" key="8">
    <source>
        <dbReference type="Pfam" id="PF18955"/>
    </source>
</evidence>
<dbReference type="InterPro" id="IPR022930">
    <property type="entry name" value="UPF0316"/>
</dbReference>
<dbReference type="Proteomes" id="UP000000378">
    <property type="component" value="Chromosome"/>
</dbReference>
<dbReference type="PANTHER" id="PTHR40060">
    <property type="entry name" value="UPF0316 PROTEIN YEBE"/>
    <property type="match status" value="1"/>
</dbReference>
<protein>
    <recommendedName>
        <fullName evidence="6">UPF0316 protein Slip_0397</fullName>
    </recommendedName>
</protein>
<evidence type="ECO:0000256" key="6">
    <source>
        <dbReference type="HAMAP-Rule" id="MF_01515"/>
    </source>
</evidence>
<accession>D7CKE6</accession>
<organism evidence="9 10">
    <name type="scientific">Syntrophothermus lipocalidus (strain DSM 12680 / TGB-C1)</name>
    <dbReference type="NCBI Taxonomy" id="643648"/>
    <lineage>
        <taxon>Bacteria</taxon>
        <taxon>Bacillati</taxon>
        <taxon>Bacillota</taxon>
        <taxon>Clostridia</taxon>
        <taxon>Eubacteriales</taxon>
        <taxon>Syntrophomonadaceae</taxon>
        <taxon>Syntrophothermus</taxon>
    </lineage>
</organism>
<evidence type="ECO:0000256" key="5">
    <source>
        <dbReference type="ARBA" id="ARBA00023136"/>
    </source>
</evidence>
<dbReference type="HAMAP" id="MF_01515">
    <property type="entry name" value="UPF0316"/>
    <property type="match status" value="1"/>
</dbReference>
<evidence type="ECO:0000256" key="1">
    <source>
        <dbReference type="ARBA" id="ARBA00004651"/>
    </source>
</evidence>
<dbReference type="InterPro" id="IPR044035">
    <property type="entry name" value="DUF5698"/>
</dbReference>
<keyword evidence="2 6" id="KW-1003">Cell membrane</keyword>
<reference evidence="10" key="1">
    <citation type="journal article" date="2010" name="Stand. Genomic Sci.">
        <title>Complete genome sequence of Syntrophothermus lipocalidus type strain (TGB-C1T).</title>
        <authorList>
            <consortium name="US DOE Joint Genome Institute (JGI-PGF)"/>
            <person name="Djao O."/>
            <person name="Zhang X."/>
            <person name="Lucas S."/>
            <person name="Lapidus A."/>
            <person name="Glavina Del Rio T."/>
            <person name="Nolan M."/>
            <person name="Tice H."/>
            <person name="Cheng J."/>
            <person name="Han C."/>
            <person name="Tapia R."/>
            <person name="Goodwin L."/>
            <person name="Pitluck S."/>
            <person name="Liolios K."/>
            <person name="Ivanova N."/>
            <person name="Mavromatis K."/>
            <person name="Mikhailova N."/>
            <person name="Ovchinnikova G."/>
            <person name="Pati A."/>
            <person name="Brambilla E."/>
            <person name="Chen A."/>
            <person name="Palaniappan K."/>
            <person name="Land M."/>
            <person name="Hauser L."/>
            <person name="Chang Y."/>
            <person name="Jeffries C."/>
            <person name="Rohde M."/>
            <person name="Sikorski J."/>
            <person name="Spring S."/>
            <person name="Goker M."/>
            <person name="Detter J."/>
            <person name="Woyke T."/>
            <person name="Bristow J."/>
            <person name="Eisen J."/>
            <person name="Markowitz V."/>
            <person name="Hugenholtz P."/>
            <person name="Kyrpides N."/>
            <person name="Klenk H."/>
        </authorList>
    </citation>
    <scope>NUCLEOTIDE SEQUENCE [LARGE SCALE GENOMIC DNA]</scope>
    <source>
        <strain evidence="10">DSM 12680 / TGB-C1</strain>
    </source>
</reference>
<dbReference type="GO" id="GO:0005886">
    <property type="term" value="C:plasma membrane"/>
    <property type="evidence" value="ECO:0007669"/>
    <property type="project" value="UniProtKB-SubCell"/>
</dbReference>
<evidence type="ECO:0000256" key="2">
    <source>
        <dbReference type="ARBA" id="ARBA00022475"/>
    </source>
</evidence>
<keyword evidence="10" id="KW-1185">Reference proteome</keyword>
<feature type="transmembrane region" description="Helical" evidence="6">
    <location>
        <begin position="6"/>
        <end position="27"/>
    </location>
</feature>
<reference evidence="9 10" key="2">
    <citation type="journal article" date="2010" name="Stand. Genomic Sci.">
        <title>Complete genome sequence of Syntrophothermus lipocalidus type strain (TGB-C1).</title>
        <authorList>
            <person name="Djao O.D."/>
            <person name="Zhang X."/>
            <person name="Lucas S."/>
            <person name="Lapidus A."/>
            <person name="Del Rio T.G."/>
            <person name="Nolan M."/>
            <person name="Tice H."/>
            <person name="Cheng J.F."/>
            <person name="Han C."/>
            <person name="Tapia R."/>
            <person name="Goodwin L."/>
            <person name="Pitluck S."/>
            <person name="Liolios K."/>
            <person name="Ivanova N."/>
            <person name="Mavromatis K."/>
            <person name="Mikhailova N."/>
            <person name="Ovchinnikova G."/>
            <person name="Pati A."/>
            <person name="Brambilla E."/>
            <person name="Chen A."/>
            <person name="Palaniappan K."/>
            <person name="Land M."/>
            <person name="Hauser L."/>
            <person name="Chang Y.J."/>
            <person name="Jeffries C.D."/>
            <person name="Rohde M."/>
            <person name="Sikorski J."/>
            <person name="Spring S."/>
            <person name="Goker M."/>
            <person name="Detter J.C."/>
            <person name="Woyke T."/>
            <person name="Bristow J."/>
            <person name="Eisen J.A."/>
            <person name="Markowitz V."/>
            <person name="Hugenholtz P."/>
            <person name="Kyrpides N.C."/>
            <person name="Klenk H.P."/>
        </authorList>
    </citation>
    <scope>NUCLEOTIDE SEQUENCE [LARGE SCALE GENOMIC DNA]</scope>
    <source>
        <strain evidence="10">DSM 12680 / TGB-C1</strain>
    </source>
</reference>
<dbReference type="PANTHER" id="PTHR40060:SF1">
    <property type="entry name" value="UPF0316 PROTEIN YEBE"/>
    <property type="match status" value="1"/>
</dbReference>
<dbReference type="KEGG" id="slp:Slip_0397"/>
<comment type="similarity">
    <text evidence="6">Belongs to the UPF0316 family.</text>
</comment>
<feature type="domain" description="DUF5698" evidence="8">
    <location>
        <begin position="22"/>
        <end position="79"/>
    </location>
</feature>
<dbReference type="RefSeq" id="WP_013174583.1">
    <property type="nucleotide sequence ID" value="NC_014220.1"/>
</dbReference>
<dbReference type="NCBIfam" id="NF003194">
    <property type="entry name" value="PRK04164.1-5"/>
    <property type="match status" value="1"/>
</dbReference>
<evidence type="ECO:0000313" key="9">
    <source>
        <dbReference type="EMBL" id="ADI01181.1"/>
    </source>
</evidence>
<proteinExistence type="inferred from homology"/>
<dbReference type="HOGENOM" id="CLU_106166_1_0_9"/>
<gene>
    <name evidence="9" type="ordered locus">Slip_0397</name>
</gene>
<dbReference type="AlphaFoldDB" id="D7CKE6"/>
<comment type="subcellular location">
    <subcellularLocation>
        <location evidence="1 6">Cell membrane</location>
        <topology evidence="1 6">Multi-pass membrane protein</topology>
    </subcellularLocation>
</comment>
<evidence type="ECO:0000313" key="10">
    <source>
        <dbReference type="Proteomes" id="UP000000378"/>
    </source>
</evidence>
<evidence type="ECO:0000256" key="3">
    <source>
        <dbReference type="ARBA" id="ARBA00022692"/>
    </source>
</evidence>
<sequence>MSLVFDLMFIFFARIIDVSLGTVRMILTIRGERYLAAGIGFFEIMVYVVALGKVINSLHEPPRLIAYCLGFASGVLVGIVIEERLALGYRGLQVITDYNNDRLVEYLRDQGFGVTTWEGSGREGPKLVINIFVKRNLAQQVSEKIEEVDPNAFIVFMEPKYFRGGYIKK</sequence>
<feature type="transmembrane region" description="Helical" evidence="6">
    <location>
        <begin position="64"/>
        <end position="81"/>
    </location>
</feature>
<dbReference type="InterPro" id="IPR019264">
    <property type="entry name" value="DUF2179"/>
</dbReference>
<evidence type="ECO:0000256" key="4">
    <source>
        <dbReference type="ARBA" id="ARBA00022989"/>
    </source>
</evidence>
<dbReference type="STRING" id="643648.Slip_0397"/>